<keyword evidence="3" id="KW-0223">Dioxygenase</keyword>
<evidence type="ECO:0000256" key="6">
    <source>
        <dbReference type="SAM" id="MobiDB-lite"/>
    </source>
</evidence>
<dbReference type="InterPro" id="IPR051178">
    <property type="entry name" value="TfdA_dioxygenase"/>
</dbReference>
<evidence type="ECO:0000256" key="3">
    <source>
        <dbReference type="ARBA" id="ARBA00022964"/>
    </source>
</evidence>
<organism evidence="8">
    <name type="scientific">Chromera velia CCMP2878</name>
    <dbReference type="NCBI Taxonomy" id="1169474"/>
    <lineage>
        <taxon>Eukaryota</taxon>
        <taxon>Sar</taxon>
        <taxon>Alveolata</taxon>
        <taxon>Colpodellida</taxon>
        <taxon>Chromeraceae</taxon>
        <taxon>Chromera</taxon>
    </lineage>
</organism>
<dbReference type="PANTHER" id="PTHR43779">
    <property type="entry name" value="DIOXYGENASE RV0097-RELATED"/>
    <property type="match status" value="1"/>
</dbReference>
<dbReference type="AlphaFoldDB" id="A0A0G4GXI3"/>
<keyword evidence="4" id="KW-0560">Oxidoreductase</keyword>
<evidence type="ECO:0000313" key="8">
    <source>
        <dbReference type="EMBL" id="CEM35789.1"/>
    </source>
</evidence>
<evidence type="ECO:0000256" key="5">
    <source>
        <dbReference type="ARBA" id="ARBA00023004"/>
    </source>
</evidence>
<dbReference type="EMBL" id="CDMZ01001658">
    <property type="protein sequence ID" value="CEM35789.1"/>
    <property type="molecule type" value="Genomic_DNA"/>
</dbReference>
<dbReference type="VEuPathDB" id="CryptoDB:Cvel_778"/>
<dbReference type="Gene3D" id="3.60.130.10">
    <property type="entry name" value="Clavaminate synthase-like"/>
    <property type="match status" value="1"/>
</dbReference>
<keyword evidence="2" id="KW-0479">Metal-binding</keyword>
<evidence type="ECO:0000256" key="1">
    <source>
        <dbReference type="ARBA" id="ARBA00005896"/>
    </source>
</evidence>
<feature type="domain" description="TauD/TfdA-like" evidence="7">
    <location>
        <begin position="15"/>
        <end position="294"/>
    </location>
</feature>
<keyword evidence="5" id="KW-0408">Iron</keyword>
<dbReference type="SUPFAM" id="SSF51197">
    <property type="entry name" value="Clavaminate synthase-like"/>
    <property type="match status" value="1"/>
</dbReference>
<dbReference type="Pfam" id="PF02668">
    <property type="entry name" value="TauD"/>
    <property type="match status" value="1"/>
</dbReference>
<sequence>MKMASTGIERAYSLTRLTSHFGAEVRDLQLREDLPQKTVDALVEDTHRYGMLLFRGQGRLSAEVQLAVSRWFGEVQSTFSKHPKSPHPDIFRVSNDRREGCTNVGRSGWHIDGTFLSAPFKIQTMHFWSVCEGGNTRFTPLAPLLEKVPSQVRKEWSHLLYLSDRGPAHPFVYAHPVTGLPTLCFHCGLPFTAGFARVKEREGGGGNGPARDEKTGEDPDELIQGPRASLISQVKSKQLLEELAELLEDQSLCYELSWQAGDFAILDNLAAAHFAVPNTQADPDIAGLRILHRTTVRGDVRPLWDPTTILPVN</sequence>
<dbReference type="InterPro" id="IPR042098">
    <property type="entry name" value="TauD-like_sf"/>
</dbReference>
<protein>
    <recommendedName>
        <fullName evidence="7">TauD/TfdA-like domain-containing protein</fullName>
    </recommendedName>
</protein>
<comment type="similarity">
    <text evidence="1">Belongs to the TfdA dioxygenase family.</text>
</comment>
<feature type="region of interest" description="Disordered" evidence="6">
    <location>
        <begin position="200"/>
        <end position="221"/>
    </location>
</feature>
<dbReference type="GO" id="GO:0051213">
    <property type="term" value="F:dioxygenase activity"/>
    <property type="evidence" value="ECO:0007669"/>
    <property type="project" value="UniProtKB-KW"/>
</dbReference>
<dbReference type="GO" id="GO:0046872">
    <property type="term" value="F:metal ion binding"/>
    <property type="evidence" value="ECO:0007669"/>
    <property type="project" value="UniProtKB-KW"/>
</dbReference>
<evidence type="ECO:0000259" key="7">
    <source>
        <dbReference type="Pfam" id="PF02668"/>
    </source>
</evidence>
<name>A0A0G4GXI3_9ALVE</name>
<dbReference type="PANTHER" id="PTHR43779:SF3">
    <property type="entry name" value="(3R)-3-[(CARBOXYMETHYL)AMINO]FATTY ACID OXYGENASE_DECARBOXYLASE"/>
    <property type="match status" value="1"/>
</dbReference>
<evidence type="ECO:0000256" key="2">
    <source>
        <dbReference type="ARBA" id="ARBA00022723"/>
    </source>
</evidence>
<gene>
    <name evidence="8" type="ORF">Cvel_778</name>
</gene>
<reference evidence="8" key="1">
    <citation type="submission" date="2014-11" db="EMBL/GenBank/DDBJ databases">
        <authorList>
            <person name="Otto D Thomas"/>
            <person name="Naeem Raeece"/>
        </authorList>
    </citation>
    <scope>NUCLEOTIDE SEQUENCE</scope>
</reference>
<dbReference type="InterPro" id="IPR003819">
    <property type="entry name" value="TauD/TfdA-like"/>
</dbReference>
<evidence type="ECO:0000256" key="4">
    <source>
        <dbReference type="ARBA" id="ARBA00023002"/>
    </source>
</evidence>
<accession>A0A0G4GXI3</accession>
<proteinExistence type="inferred from homology"/>